<sequence>MDLGDGYSTDSSSICSSVDTSSYMSFLDESENLNDRRQAMLDLSISKIQTMNASNASFSLRKSLLIYNVMKSLQVFFSFHWLLHQGFRCFATLTDCRLSIIANNFSLSAHLVQTFSRELDDDACGVRGYNSLTEREVGAPVVSDVEMLEEASDVNAWERRCPDLGPDFMTYHTQGYSWLLDSSQFVGTAQNDANQDSEKCNGMYTVMGRSDSMDSEGIWSNPTANGNDSSVFMDDYLRMLGAWEDENCNPLTNCNLTQAEIMNMFNLPAYHLNSEVASQA</sequence>
<evidence type="ECO:0000259" key="1">
    <source>
        <dbReference type="PROSITE" id="PS51053"/>
    </source>
</evidence>
<feature type="domain" description="SERTA" evidence="1">
    <location>
        <begin position="33"/>
        <end position="81"/>
    </location>
</feature>
<dbReference type="EMBL" id="UYRT01085480">
    <property type="protein sequence ID" value="VDN30186.1"/>
    <property type="molecule type" value="Genomic_DNA"/>
</dbReference>
<evidence type="ECO:0000313" key="3">
    <source>
        <dbReference type="Proteomes" id="UP000271098"/>
    </source>
</evidence>
<dbReference type="InterPro" id="IPR009263">
    <property type="entry name" value="SERTA_dom"/>
</dbReference>
<dbReference type="PROSITE" id="PS51053">
    <property type="entry name" value="SERTA"/>
    <property type="match status" value="1"/>
</dbReference>
<dbReference type="WBParaSite" id="GPUH_0001766801-mRNA-1">
    <property type="protein sequence ID" value="GPUH_0001766801-mRNA-1"/>
    <property type="gene ID" value="GPUH_0001766801"/>
</dbReference>
<protein>
    <submittedName>
        <fullName evidence="4">SERTA domain-containing protein</fullName>
    </submittedName>
</protein>
<dbReference type="OrthoDB" id="5810123at2759"/>
<dbReference type="AlphaFoldDB" id="A0A183E9K5"/>
<name>A0A183E9K5_9BILA</name>
<gene>
    <name evidence="2" type="ORF">GPUH_LOCUS17646</name>
</gene>
<organism evidence="4">
    <name type="scientific">Gongylonema pulchrum</name>
    <dbReference type="NCBI Taxonomy" id="637853"/>
    <lineage>
        <taxon>Eukaryota</taxon>
        <taxon>Metazoa</taxon>
        <taxon>Ecdysozoa</taxon>
        <taxon>Nematoda</taxon>
        <taxon>Chromadorea</taxon>
        <taxon>Rhabditida</taxon>
        <taxon>Spirurina</taxon>
        <taxon>Spiruromorpha</taxon>
        <taxon>Spiruroidea</taxon>
        <taxon>Gongylonematidae</taxon>
        <taxon>Gongylonema</taxon>
    </lineage>
</organism>
<evidence type="ECO:0000313" key="4">
    <source>
        <dbReference type="WBParaSite" id="GPUH_0001766801-mRNA-1"/>
    </source>
</evidence>
<dbReference type="Proteomes" id="UP000271098">
    <property type="component" value="Unassembled WGS sequence"/>
</dbReference>
<reference evidence="2 3" key="2">
    <citation type="submission" date="2018-11" db="EMBL/GenBank/DDBJ databases">
        <authorList>
            <consortium name="Pathogen Informatics"/>
        </authorList>
    </citation>
    <scope>NUCLEOTIDE SEQUENCE [LARGE SCALE GENOMIC DNA]</scope>
</reference>
<proteinExistence type="predicted"/>
<keyword evidence="3" id="KW-1185">Reference proteome</keyword>
<evidence type="ECO:0000313" key="2">
    <source>
        <dbReference type="EMBL" id="VDN30186.1"/>
    </source>
</evidence>
<accession>A0A183E9K5</accession>
<reference evidence="4" key="1">
    <citation type="submission" date="2016-06" db="UniProtKB">
        <authorList>
            <consortium name="WormBaseParasite"/>
        </authorList>
    </citation>
    <scope>IDENTIFICATION</scope>
</reference>